<dbReference type="Gene3D" id="3.50.50.60">
    <property type="entry name" value="FAD/NAD(P)-binding domain"/>
    <property type="match status" value="1"/>
</dbReference>
<keyword evidence="5" id="KW-0411">Iron-sulfur</keyword>
<proteinExistence type="predicted"/>
<reference evidence="6" key="1">
    <citation type="submission" date="2022-02" db="EMBL/GenBank/DDBJ databases">
        <title>Fredinandcohnia quinoae sp. nov. isolated from Chenopodium quinoa seeds.</title>
        <authorList>
            <person name="Saati-Santamaria Z."/>
            <person name="Flores-Felix J.D."/>
            <person name="Igual J.M."/>
            <person name="Velazquez E."/>
            <person name="Garcia-Fraile P."/>
            <person name="Martinez-Molina E."/>
        </authorList>
    </citation>
    <scope>NUCLEOTIDE SEQUENCE</scope>
    <source>
        <strain evidence="6">SECRCQ15</strain>
    </source>
</reference>
<dbReference type="PANTHER" id="PTHR43498">
    <property type="entry name" value="FERREDOXIN:COB-COM HETERODISULFIDE REDUCTASE SUBUNIT A"/>
    <property type="match status" value="1"/>
</dbReference>
<keyword evidence="3" id="KW-0560">Oxidoreductase</keyword>
<keyword evidence="7" id="KW-1185">Reference proteome</keyword>
<accession>A0AAW5E4F0</accession>
<comment type="caution">
    <text evidence="6">The sequence shown here is derived from an EMBL/GenBank/DDBJ whole genome shotgun (WGS) entry which is preliminary data.</text>
</comment>
<dbReference type="InterPro" id="IPR036188">
    <property type="entry name" value="FAD/NAD-bd_sf"/>
</dbReference>
<dbReference type="SUPFAM" id="SSF51905">
    <property type="entry name" value="FAD/NAD(P)-binding domain"/>
    <property type="match status" value="1"/>
</dbReference>
<dbReference type="GO" id="GO:0016491">
    <property type="term" value="F:oxidoreductase activity"/>
    <property type="evidence" value="ECO:0007669"/>
    <property type="project" value="UniProtKB-KW"/>
</dbReference>
<keyword evidence="2" id="KW-0479">Metal-binding</keyword>
<protein>
    <submittedName>
        <fullName evidence="6">FAD-dependent oxidoreductase</fullName>
    </submittedName>
</protein>
<dbReference type="Pfam" id="PF12831">
    <property type="entry name" value="FAD_oxidored"/>
    <property type="match status" value="1"/>
</dbReference>
<dbReference type="InterPro" id="IPR039650">
    <property type="entry name" value="HdrA-like"/>
</dbReference>
<dbReference type="EMBL" id="JAKTTI010000013">
    <property type="protein sequence ID" value="MCH1625684.1"/>
    <property type="molecule type" value="Genomic_DNA"/>
</dbReference>
<name>A0AAW5E4F0_9BACI</name>
<evidence type="ECO:0000256" key="2">
    <source>
        <dbReference type="ARBA" id="ARBA00022723"/>
    </source>
</evidence>
<sequence>MSTLKLKKDVSILKRELDFDVVVVGGGPAGINAAIASGRAGAKTLLIERYGFLGGMSTVALVYPWMTFHTESGKQVIKGIAQEIVERLMERDGSPGHLRDTVGFTNTLTPYHPEKYKLLALEMLEEAGVEVLVHSFVDRVEVEGNMITSINLTTKSGPINVSAKRFVDTTGDADIAYLSGAPCLKGRDSDHKTQPMTMKFRMRGVDLSKVKEEMKANPSNFYKKTPIDELDELPLTGVQGFYKEWNESGVPINRDQVLFFAGPETDEVLVNCTRVQGLDGTDVFDLSEGEKEGRKQVMMMAEFLQKKIPGFEQATISAVGTQIGIRETRRIDGQYALTIEDVVAGKKFEDTIALSGYPIDIHDPTGKGVQANDIEGDGSYGIPYRSLVPKQIENLLVAGRCISTTHEALATTRLTPSAMATGQAAGTAAALSITNNVAPKDIDINKLKAILIENGVVL</sequence>
<dbReference type="GO" id="GO:0051539">
    <property type="term" value="F:4 iron, 4 sulfur cluster binding"/>
    <property type="evidence" value="ECO:0007669"/>
    <property type="project" value="UniProtKB-KW"/>
</dbReference>
<dbReference type="PANTHER" id="PTHR43498:SF1">
    <property type="entry name" value="COB--COM HETERODISULFIDE REDUCTASE IRON-SULFUR SUBUNIT A"/>
    <property type="match status" value="1"/>
</dbReference>
<dbReference type="Proteomes" id="UP001431131">
    <property type="component" value="Unassembled WGS sequence"/>
</dbReference>
<gene>
    <name evidence="6" type="ORF">MJG50_10115</name>
</gene>
<dbReference type="RefSeq" id="WP_240255380.1">
    <property type="nucleotide sequence ID" value="NZ_JAKTTI010000013.1"/>
</dbReference>
<keyword evidence="4" id="KW-0408">Iron</keyword>
<evidence type="ECO:0000256" key="3">
    <source>
        <dbReference type="ARBA" id="ARBA00023002"/>
    </source>
</evidence>
<evidence type="ECO:0000256" key="5">
    <source>
        <dbReference type="ARBA" id="ARBA00023014"/>
    </source>
</evidence>
<evidence type="ECO:0000256" key="4">
    <source>
        <dbReference type="ARBA" id="ARBA00023004"/>
    </source>
</evidence>
<keyword evidence="1" id="KW-0004">4Fe-4S</keyword>
<dbReference type="AlphaFoldDB" id="A0AAW5E4F0"/>
<evidence type="ECO:0000313" key="6">
    <source>
        <dbReference type="EMBL" id="MCH1625684.1"/>
    </source>
</evidence>
<evidence type="ECO:0000256" key="1">
    <source>
        <dbReference type="ARBA" id="ARBA00022485"/>
    </source>
</evidence>
<dbReference type="GO" id="GO:0046872">
    <property type="term" value="F:metal ion binding"/>
    <property type="evidence" value="ECO:0007669"/>
    <property type="project" value="UniProtKB-KW"/>
</dbReference>
<organism evidence="6 7">
    <name type="scientific">Fredinandcohnia quinoae</name>
    <dbReference type="NCBI Taxonomy" id="2918902"/>
    <lineage>
        <taxon>Bacteria</taxon>
        <taxon>Bacillati</taxon>
        <taxon>Bacillota</taxon>
        <taxon>Bacilli</taxon>
        <taxon>Bacillales</taxon>
        <taxon>Bacillaceae</taxon>
        <taxon>Fredinandcohnia</taxon>
    </lineage>
</organism>
<evidence type="ECO:0000313" key="7">
    <source>
        <dbReference type="Proteomes" id="UP001431131"/>
    </source>
</evidence>